<gene>
    <name evidence="7" type="ORF">AC477_00525</name>
</gene>
<keyword evidence="4 6" id="KW-1133">Transmembrane helix</keyword>
<evidence type="ECO:0000256" key="5">
    <source>
        <dbReference type="ARBA" id="ARBA00023136"/>
    </source>
</evidence>
<evidence type="ECO:0000256" key="6">
    <source>
        <dbReference type="SAM" id="Phobius"/>
    </source>
</evidence>
<comment type="caution">
    <text evidence="7">The sequence shown here is derived from an EMBL/GenBank/DDBJ whole genome shotgun (WGS) entry which is preliminary data.</text>
</comment>
<comment type="similarity">
    <text evidence="2">Belongs to the FUN14 family.</text>
</comment>
<proteinExistence type="inferred from homology"/>
<sequence>MIDMFSPILMQLGLGGLGGFFIGYLLKKVLKFALIIGALTFILTYFAYESHIQIDYVQLISRLEQLATPIYNFLYPLISQIPAIGSLVIGAVIGFTKS</sequence>
<evidence type="ECO:0000256" key="3">
    <source>
        <dbReference type="ARBA" id="ARBA00022692"/>
    </source>
</evidence>
<feature type="transmembrane region" description="Helical" evidence="6">
    <location>
        <begin position="6"/>
        <end position="25"/>
    </location>
</feature>
<feature type="transmembrane region" description="Helical" evidence="6">
    <location>
        <begin position="32"/>
        <end position="48"/>
    </location>
</feature>
<protein>
    <recommendedName>
        <fullName evidence="9">FUN14 family protein</fullName>
    </recommendedName>
</protein>
<keyword evidence="5 6" id="KW-0472">Membrane</keyword>
<dbReference type="EMBL" id="LFWU01000009">
    <property type="protein sequence ID" value="KON34335.1"/>
    <property type="molecule type" value="Genomic_DNA"/>
</dbReference>
<evidence type="ECO:0008006" key="9">
    <source>
        <dbReference type="Google" id="ProtNLM"/>
    </source>
</evidence>
<dbReference type="AlphaFoldDB" id="A0A0M0C0W4"/>
<evidence type="ECO:0000256" key="4">
    <source>
        <dbReference type="ARBA" id="ARBA00022989"/>
    </source>
</evidence>
<evidence type="ECO:0000256" key="2">
    <source>
        <dbReference type="ARBA" id="ARBA00009160"/>
    </source>
</evidence>
<comment type="subcellular location">
    <subcellularLocation>
        <location evidence="1">Membrane</location>
    </subcellularLocation>
</comment>
<feature type="transmembrane region" description="Helical" evidence="6">
    <location>
        <begin position="73"/>
        <end position="95"/>
    </location>
</feature>
<dbReference type="Proteomes" id="UP000037237">
    <property type="component" value="Unassembled WGS sequence"/>
</dbReference>
<accession>A0A0M0C0W4</accession>
<keyword evidence="3 6" id="KW-0812">Transmembrane</keyword>
<dbReference type="GO" id="GO:0016020">
    <property type="term" value="C:membrane"/>
    <property type="evidence" value="ECO:0007669"/>
    <property type="project" value="UniProtKB-SubCell"/>
</dbReference>
<reference evidence="7 8" key="1">
    <citation type="submission" date="2015-06" db="EMBL/GenBank/DDBJ databases">
        <title>New insights into the roles of widespread benthic archaea in carbon and nitrogen cycling.</title>
        <authorList>
            <person name="Lazar C.S."/>
            <person name="Baker B.J."/>
            <person name="Seitz K.W."/>
            <person name="Hyde A.S."/>
            <person name="Dick G.J."/>
            <person name="Hinrichs K.-U."/>
            <person name="Teske A.P."/>
        </authorList>
    </citation>
    <scope>NUCLEOTIDE SEQUENCE [LARGE SCALE GENOMIC DNA]</scope>
    <source>
        <strain evidence="7">SG8-32-1</strain>
    </source>
</reference>
<evidence type="ECO:0000313" key="7">
    <source>
        <dbReference type="EMBL" id="KON34335.1"/>
    </source>
</evidence>
<dbReference type="InterPro" id="IPR007014">
    <property type="entry name" value="FUN14"/>
</dbReference>
<organism evidence="7 8">
    <name type="scientific">miscellaneous Crenarchaeota group-1 archaeon SG8-32-1</name>
    <dbReference type="NCBI Taxonomy" id="1685124"/>
    <lineage>
        <taxon>Archaea</taxon>
        <taxon>Candidatus Bathyarchaeota</taxon>
        <taxon>MCG-1</taxon>
    </lineage>
</organism>
<evidence type="ECO:0000256" key="1">
    <source>
        <dbReference type="ARBA" id="ARBA00004370"/>
    </source>
</evidence>
<dbReference type="Pfam" id="PF04930">
    <property type="entry name" value="FUN14"/>
    <property type="match status" value="1"/>
</dbReference>
<evidence type="ECO:0000313" key="8">
    <source>
        <dbReference type="Proteomes" id="UP000037237"/>
    </source>
</evidence>
<name>A0A0M0C0W4_9ARCH</name>